<reference evidence="1 2" key="1">
    <citation type="submission" date="2024-02" db="EMBL/GenBank/DDBJ databases">
        <authorList>
            <person name="Vignale AGUSTIN F."/>
            <person name="Sosa J E."/>
            <person name="Modenutti C."/>
        </authorList>
    </citation>
    <scope>NUCLEOTIDE SEQUENCE [LARGE SCALE GENOMIC DNA]</scope>
</reference>
<comment type="caution">
    <text evidence="1">The sequence shown here is derived from an EMBL/GenBank/DDBJ whole genome shotgun (WGS) entry which is preliminary data.</text>
</comment>
<accession>A0ABC8U9R8</accession>
<dbReference type="Proteomes" id="UP001642360">
    <property type="component" value="Unassembled WGS sequence"/>
</dbReference>
<evidence type="ECO:0000313" key="2">
    <source>
        <dbReference type="Proteomes" id="UP001642360"/>
    </source>
</evidence>
<organism evidence="1 2">
    <name type="scientific">Ilex paraguariensis</name>
    <name type="common">yerba mate</name>
    <dbReference type="NCBI Taxonomy" id="185542"/>
    <lineage>
        <taxon>Eukaryota</taxon>
        <taxon>Viridiplantae</taxon>
        <taxon>Streptophyta</taxon>
        <taxon>Embryophyta</taxon>
        <taxon>Tracheophyta</taxon>
        <taxon>Spermatophyta</taxon>
        <taxon>Magnoliopsida</taxon>
        <taxon>eudicotyledons</taxon>
        <taxon>Gunneridae</taxon>
        <taxon>Pentapetalae</taxon>
        <taxon>asterids</taxon>
        <taxon>campanulids</taxon>
        <taxon>Aquifoliales</taxon>
        <taxon>Aquifoliaceae</taxon>
        <taxon>Ilex</taxon>
    </lineage>
</organism>
<gene>
    <name evidence="1" type="ORF">ILEXP_LOCUS47684</name>
</gene>
<sequence>MNPTIYLQPFLDLILSDETGAPITVDAVTSCRFKVTDPASEEVVLTKILQVYFFTPSRCGQHRVFIGYEGQFYETRYMMVNHLLEVSVLMLPMDENIIALGNGMDAAPYDMQLMTEPYGVPCMVEIFHFLCSLLNVVEHMGLGPRSNTIAFDEDFCLGFDQFSS</sequence>
<protein>
    <submittedName>
        <fullName evidence="1">Uncharacterized protein</fullName>
    </submittedName>
</protein>
<evidence type="ECO:0000313" key="1">
    <source>
        <dbReference type="EMBL" id="CAK9177763.1"/>
    </source>
</evidence>
<name>A0ABC8U9R8_9AQUA</name>
<dbReference type="AlphaFoldDB" id="A0ABC8U9R8"/>
<keyword evidence="2" id="KW-1185">Reference proteome</keyword>
<proteinExistence type="predicted"/>
<dbReference type="EMBL" id="CAUOFW020007157">
    <property type="protein sequence ID" value="CAK9177763.1"/>
    <property type="molecule type" value="Genomic_DNA"/>
</dbReference>